<evidence type="ECO:0000313" key="3">
    <source>
        <dbReference type="Proteomes" id="UP000525078"/>
    </source>
</evidence>
<evidence type="ECO:0000313" key="2">
    <source>
        <dbReference type="EMBL" id="KAF4356284.1"/>
    </source>
</evidence>
<sequence length="341" mass="38764">LPSLQKLEIQSYHGVETIGAEFYYGNYPSNNITPFQSLETLILHDMPGWKEWSTIGSDDRDGGILKLFPSLKELSLNGCPNLRGSFPDLDTLEILHISELIIQFGDSVKSFPLDYFPSLKKLIFFDCSSLESLTFSKENGISELRSLMVLEFHNCRNVMALPQHMQKLLPSLATLRIYQCQDIKLFPHEGFPSTLKELHLCNCSQLVAQHKHWGLQGLNFLKKLSIDGYDGEIVLDSFPEGLLPISLTELSLNYIPTLQKLNDNAFQPLASLHKLSLQSCKNLQVLPEQVVSSTSLRSLFIDGCPILENRYRPRRGKDWHKISHIPIISIGHWSRTEEDDI</sequence>
<protein>
    <submittedName>
        <fullName evidence="2">Uncharacterized protein</fullName>
    </submittedName>
</protein>
<keyword evidence="1" id="KW-0611">Plant defense</keyword>
<dbReference type="Proteomes" id="UP000525078">
    <property type="component" value="Unassembled WGS sequence"/>
</dbReference>
<proteinExistence type="predicted"/>
<dbReference type="Gene3D" id="3.80.10.10">
    <property type="entry name" value="Ribonuclease Inhibitor"/>
    <property type="match status" value="3"/>
</dbReference>
<reference evidence="2 3" key="1">
    <citation type="journal article" date="2020" name="bioRxiv">
        <title>Sequence and annotation of 42 cannabis genomes reveals extensive copy number variation in cannabinoid synthesis and pathogen resistance genes.</title>
        <authorList>
            <person name="Mckernan K.J."/>
            <person name="Helbert Y."/>
            <person name="Kane L.T."/>
            <person name="Ebling H."/>
            <person name="Zhang L."/>
            <person name="Liu B."/>
            <person name="Eaton Z."/>
            <person name="Mclaughlin S."/>
            <person name="Kingan S."/>
            <person name="Baybayan P."/>
            <person name="Concepcion G."/>
            <person name="Jordan M."/>
            <person name="Riva A."/>
            <person name="Barbazuk W."/>
            <person name="Harkins T."/>
        </authorList>
    </citation>
    <scope>NUCLEOTIDE SEQUENCE [LARGE SCALE GENOMIC DNA]</scope>
    <source>
        <strain evidence="3">cv. Jamaican Lion 4</strain>
        <tissue evidence="2">Leaf</tissue>
    </source>
</reference>
<dbReference type="EMBL" id="JAATIP010000254">
    <property type="protein sequence ID" value="KAF4356284.1"/>
    <property type="molecule type" value="Genomic_DNA"/>
</dbReference>
<feature type="non-terminal residue" evidence="2">
    <location>
        <position position="1"/>
    </location>
</feature>
<dbReference type="GO" id="GO:0006952">
    <property type="term" value="P:defense response"/>
    <property type="evidence" value="ECO:0007669"/>
    <property type="project" value="UniProtKB-KW"/>
</dbReference>
<organism evidence="2 3">
    <name type="scientific">Cannabis sativa</name>
    <name type="common">Hemp</name>
    <name type="synonym">Marijuana</name>
    <dbReference type="NCBI Taxonomy" id="3483"/>
    <lineage>
        <taxon>Eukaryota</taxon>
        <taxon>Viridiplantae</taxon>
        <taxon>Streptophyta</taxon>
        <taxon>Embryophyta</taxon>
        <taxon>Tracheophyta</taxon>
        <taxon>Spermatophyta</taxon>
        <taxon>Magnoliopsida</taxon>
        <taxon>eudicotyledons</taxon>
        <taxon>Gunneridae</taxon>
        <taxon>Pentapetalae</taxon>
        <taxon>rosids</taxon>
        <taxon>fabids</taxon>
        <taxon>Rosales</taxon>
        <taxon>Cannabaceae</taxon>
        <taxon>Cannabis</taxon>
    </lineage>
</organism>
<dbReference type="PANTHER" id="PTHR36766">
    <property type="entry name" value="PLANT BROAD-SPECTRUM MILDEW RESISTANCE PROTEIN RPW8"/>
    <property type="match status" value="1"/>
</dbReference>
<dbReference type="PANTHER" id="PTHR36766:SF64">
    <property type="entry name" value="OS12G0206100 PROTEIN"/>
    <property type="match status" value="1"/>
</dbReference>
<evidence type="ECO:0000256" key="1">
    <source>
        <dbReference type="ARBA" id="ARBA00022821"/>
    </source>
</evidence>
<dbReference type="InterPro" id="IPR032675">
    <property type="entry name" value="LRR_dom_sf"/>
</dbReference>
<dbReference type="AlphaFoldDB" id="A0A7J6EDB8"/>
<dbReference type="SUPFAM" id="SSF52058">
    <property type="entry name" value="L domain-like"/>
    <property type="match status" value="1"/>
</dbReference>
<accession>A0A7J6EDB8</accession>
<gene>
    <name evidence="2" type="ORF">F8388_000731</name>
</gene>
<name>A0A7J6EDB8_CANSA</name>
<comment type="caution">
    <text evidence="2">The sequence shown here is derived from an EMBL/GenBank/DDBJ whole genome shotgun (WGS) entry which is preliminary data.</text>
</comment>